<evidence type="ECO:0000259" key="7">
    <source>
        <dbReference type="Pfam" id="PF00892"/>
    </source>
</evidence>
<comment type="subcellular location">
    <subcellularLocation>
        <location evidence="1">Cell membrane</location>
        <topology evidence="1">Multi-pass membrane protein</topology>
    </subcellularLocation>
</comment>
<evidence type="ECO:0000256" key="1">
    <source>
        <dbReference type="ARBA" id="ARBA00004651"/>
    </source>
</evidence>
<name>A0AA37KRR2_9BACT</name>
<dbReference type="PANTHER" id="PTHR42920">
    <property type="entry name" value="OS03G0707200 PROTEIN-RELATED"/>
    <property type="match status" value="1"/>
</dbReference>
<gene>
    <name evidence="8" type="ORF">CE91St16_19460</name>
</gene>
<dbReference type="Pfam" id="PF00892">
    <property type="entry name" value="EamA"/>
    <property type="match status" value="2"/>
</dbReference>
<dbReference type="AlphaFoldDB" id="A0AA37KRR2"/>
<evidence type="ECO:0000256" key="2">
    <source>
        <dbReference type="ARBA" id="ARBA00022475"/>
    </source>
</evidence>
<evidence type="ECO:0000313" key="9">
    <source>
        <dbReference type="Proteomes" id="UP001055105"/>
    </source>
</evidence>
<feature type="transmembrane region" description="Helical" evidence="6">
    <location>
        <begin position="129"/>
        <end position="150"/>
    </location>
</feature>
<feature type="transmembrane region" description="Helical" evidence="6">
    <location>
        <begin position="188"/>
        <end position="205"/>
    </location>
</feature>
<evidence type="ECO:0000256" key="4">
    <source>
        <dbReference type="ARBA" id="ARBA00022989"/>
    </source>
</evidence>
<feature type="domain" description="EamA" evidence="7">
    <location>
        <begin position="153"/>
        <end position="286"/>
    </location>
</feature>
<evidence type="ECO:0000256" key="5">
    <source>
        <dbReference type="ARBA" id="ARBA00023136"/>
    </source>
</evidence>
<dbReference type="RefSeq" id="WP_009596566.1">
    <property type="nucleotide sequence ID" value="NZ_AP025581.1"/>
</dbReference>
<evidence type="ECO:0000313" key="8">
    <source>
        <dbReference type="EMBL" id="GKI19038.1"/>
    </source>
</evidence>
<comment type="caution">
    <text evidence="8">The sequence shown here is derived from an EMBL/GenBank/DDBJ whole genome shotgun (WGS) entry which is preliminary data.</text>
</comment>
<reference evidence="8" key="1">
    <citation type="submission" date="2022-01" db="EMBL/GenBank/DDBJ databases">
        <title>Novel bile acid biosynthetic pathways are enriched in the microbiome of centenarians.</title>
        <authorList>
            <person name="Sato Y."/>
            <person name="Atarashi K."/>
            <person name="Plichta R.D."/>
            <person name="Arai Y."/>
            <person name="Sasajima S."/>
            <person name="Kearney M.S."/>
            <person name="Suda W."/>
            <person name="Takeshita K."/>
            <person name="Sasaki T."/>
            <person name="Okamoto S."/>
            <person name="Skelly N.A."/>
            <person name="Okamura Y."/>
            <person name="Vlamakis H."/>
            <person name="Li Y."/>
            <person name="Tanoue T."/>
            <person name="Takei H."/>
            <person name="Nittono H."/>
            <person name="Narushima S."/>
            <person name="Irie J."/>
            <person name="Itoh H."/>
            <person name="Moriya K."/>
            <person name="Sugiura Y."/>
            <person name="Suematsu M."/>
            <person name="Moritoki N."/>
            <person name="Shibata S."/>
            <person name="Littman R.D."/>
            <person name="Fischbach A.M."/>
            <person name="Uwamino Y."/>
            <person name="Inoue T."/>
            <person name="Honda A."/>
            <person name="Hattori M."/>
            <person name="Murai T."/>
            <person name="Xavier J.R."/>
            <person name="Hirose N."/>
            <person name="Honda K."/>
        </authorList>
    </citation>
    <scope>NUCLEOTIDE SEQUENCE</scope>
    <source>
        <strain evidence="8">CE91-St16</strain>
    </source>
</reference>
<feature type="transmembrane region" description="Helical" evidence="6">
    <location>
        <begin position="156"/>
        <end position="176"/>
    </location>
</feature>
<feature type="domain" description="EamA" evidence="7">
    <location>
        <begin position="12"/>
        <end position="141"/>
    </location>
</feature>
<dbReference type="Gene3D" id="1.10.3730.20">
    <property type="match status" value="1"/>
</dbReference>
<dbReference type="EMBL" id="BQOL01000001">
    <property type="protein sequence ID" value="GKI19038.1"/>
    <property type="molecule type" value="Genomic_DNA"/>
</dbReference>
<keyword evidence="4 6" id="KW-1133">Transmembrane helix</keyword>
<feature type="transmembrane region" description="Helical" evidence="6">
    <location>
        <begin position="97"/>
        <end position="117"/>
    </location>
</feature>
<dbReference type="InterPro" id="IPR000620">
    <property type="entry name" value="EamA_dom"/>
</dbReference>
<keyword evidence="3 6" id="KW-0812">Transmembrane</keyword>
<accession>A0AA37KRR2</accession>
<protein>
    <submittedName>
        <fullName evidence="8">Membrane protein</fullName>
    </submittedName>
</protein>
<proteinExistence type="predicted"/>
<organism evidence="8 9">
    <name type="scientific">Alistipes finegoldii</name>
    <dbReference type="NCBI Taxonomy" id="214856"/>
    <lineage>
        <taxon>Bacteria</taxon>
        <taxon>Pseudomonadati</taxon>
        <taxon>Bacteroidota</taxon>
        <taxon>Bacteroidia</taxon>
        <taxon>Bacteroidales</taxon>
        <taxon>Rikenellaceae</taxon>
        <taxon>Alistipes</taxon>
    </lineage>
</organism>
<dbReference type="Proteomes" id="UP001055105">
    <property type="component" value="Unassembled WGS sequence"/>
</dbReference>
<keyword evidence="5 6" id="KW-0472">Membrane</keyword>
<feature type="transmembrane region" description="Helical" evidence="6">
    <location>
        <begin position="217"/>
        <end position="236"/>
    </location>
</feature>
<sequence>MIKYTEYKYHAAALFTVAVWGATFVSTKVLIAHSLTPAEIFLLRFALAYVCIWPLSKGRLRADGWRDEALLAAAGVTGGSLYFLTENMALEYAPASNVSLIVCTAPVWTALLLSLVYRGERMTRRQIGGSALAFAGMVLVVLNGRFVLHLSPKGDLLALSAALLWMVYSLAVKRIGGRYPAVFITRKVFFYGLLTILPVFAFQPFSVGAEVLARPAVWGNLLFLGVVASMLCYILWNAAMHRLGAVRTTNYIYFNPLVTIVTAALCIGERITAAALAGAALILYGMWRAERRPASGNKIPRPDVP</sequence>
<dbReference type="InterPro" id="IPR037185">
    <property type="entry name" value="EmrE-like"/>
</dbReference>
<feature type="transmembrane region" description="Helical" evidence="6">
    <location>
        <begin position="12"/>
        <end position="32"/>
    </location>
</feature>
<dbReference type="GO" id="GO:0005886">
    <property type="term" value="C:plasma membrane"/>
    <property type="evidence" value="ECO:0007669"/>
    <property type="project" value="UniProtKB-SubCell"/>
</dbReference>
<evidence type="ECO:0000256" key="3">
    <source>
        <dbReference type="ARBA" id="ARBA00022692"/>
    </source>
</evidence>
<feature type="transmembrane region" description="Helical" evidence="6">
    <location>
        <begin position="248"/>
        <end position="265"/>
    </location>
</feature>
<dbReference type="PANTHER" id="PTHR42920:SF11">
    <property type="entry name" value="INNER MEMBRANE PROTEIN YTFF"/>
    <property type="match status" value="1"/>
</dbReference>
<keyword evidence="2" id="KW-1003">Cell membrane</keyword>
<dbReference type="SUPFAM" id="SSF103481">
    <property type="entry name" value="Multidrug resistance efflux transporter EmrE"/>
    <property type="match status" value="2"/>
</dbReference>
<dbReference type="InterPro" id="IPR051258">
    <property type="entry name" value="Diverse_Substrate_Transporter"/>
</dbReference>
<evidence type="ECO:0000256" key="6">
    <source>
        <dbReference type="SAM" id="Phobius"/>
    </source>
</evidence>
<dbReference type="GeneID" id="79837750"/>